<reference evidence="9 10" key="1">
    <citation type="journal article" date="2009" name="Stand. Genomic Sci.">
        <title>Complete genome sequence of Kangiella koreensis type strain (SW-125).</title>
        <authorList>
            <person name="Han C."/>
            <person name="Sikorski J."/>
            <person name="Lapidus A."/>
            <person name="Nolan M."/>
            <person name="Glavina Del Rio T."/>
            <person name="Tice H."/>
            <person name="Cheng J.F."/>
            <person name="Lucas S."/>
            <person name="Chen F."/>
            <person name="Copeland A."/>
            <person name="Ivanova N."/>
            <person name="Mavromatis K."/>
            <person name="Ovchinnikova G."/>
            <person name="Pati A."/>
            <person name="Bruce D."/>
            <person name="Goodwin L."/>
            <person name="Pitluck S."/>
            <person name="Chen A."/>
            <person name="Palaniappan K."/>
            <person name="Land M."/>
            <person name="Hauser L."/>
            <person name="Chang Y.J."/>
            <person name="Jeffries C.D."/>
            <person name="Chain P."/>
            <person name="Saunders E."/>
            <person name="Brettin T."/>
            <person name="Goker M."/>
            <person name="Tindall B.J."/>
            <person name="Bristow J."/>
            <person name="Eisen J.A."/>
            <person name="Markowitz V."/>
            <person name="Hugenholtz P."/>
            <person name="Kyrpides N.C."/>
            <person name="Klenk H.P."/>
            <person name="Detter J.C."/>
        </authorList>
    </citation>
    <scope>NUCLEOTIDE SEQUENCE [LARGE SCALE GENOMIC DNA]</scope>
    <source>
        <strain evidence="10">DSM 16069 / KCTC 12182 / SW-125</strain>
    </source>
</reference>
<evidence type="ECO:0000313" key="9">
    <source>
        <dbReference type="EMBL" id="ACV26661.1"/>
    </source>
</evidence>
<dbReference type="InterPro" id="IPR013249">
    <property type="entry name" value="RNA_pol_sigma70_r4_t2"/>
</dbReference>
<evidence type="ECO:0000259" key="8">
    <source>
        <dbReference type="Pfam" id="PF08281"/>
    </source>
</evidence>
<dbReference type="OrthoDB" id="9784272at2"/>
<dbReference type="AlphaFoldDB" id="C7RBL9"/>
<feature type="domain" description="RNA polymerase sigma factor 70 region 4 type 2" evidence="8">
    <location>
        <begin position="120"/>
        <end position="168"/>
    </location>
</feature>
<dbReference type="GO" id="GO:0006352">
    <property type="term" value="P:DNA-templated transcription initiation"/>
    <property type="evidence" value="ECO:0007669"/>
    <property type="project" value="InterPro"/>
</dbReference>
<dbReference type="PANTHER" id="PTHR43133:SF51">
    <property type="entry name" value="RNA POLYMERASE SIGMA FACTOR"/>
    <property type="match status" value="1"/>
</dbReference>
<evidence type="ECO:0000256" key="2">
    <source>
        <dbReference type="ARBA" id="ARBA00023015"/>
    </source>
</evidence>
<keyword evidence="5 6" id="KW-0804">Transcription</keyword>
<sequence>MKNASTEHLIVICQTTGDQHAFNELFARHDQALKLFLYHRLGSDNIDDIVQETYVKAFLKIKQFDGKSKFTTWLYRIAFNEFLQLKRKTSIFTRLKERWQSDSERLLSSKDSSSIYIDAQREIERLSSIQQQVFVYAELYEHSHTEISELLKIPLGSVKTYLKQAREQIRVQDDV</sequence>
<proteinExistence type="inferred from homology"/>
<dbReference type="Proteomes" id="UP000001231">
    <property type="component" value="Chromosome"/>
</dbReference>
<dbReference type="InterPro" id="IPR013324">
    <property type="entry name" value="RNA_pol_sigma_r3/r4-like"/>
</dbReference>
<dbReference type="KEGG" id="kko:Kkor_1242"/>
<accession>C7RBL9</accession>
<comment type="similarity">
    <text evidence="1 6">Belongs to the sigma-70 factor family. ECF subfamily.</text>
</comment>
<dbReference type="InterPro" id="IPR036388">
    <property type="entry name" value="WH-like_DNA-bd_sf"/>
</dbReference>
<dbReference type="RefSeq" id="WP_012801175.1">
    <property type="nucleotide sequence ID" value="NC_013166.1"/>
</dbReference>
<dbReference type="PANTHER" id="PTHR43133">
    <property type="entry name" value="RNA POLYMERASE ECF-TYPE SIGMA FACTO"/>
    <property type="match status" value="1"/>
</dbReference>
<dbReference type="Gene3D" id="1.10.1740.10">
    <property type="match status" value="1"/>
</dbReference>
<dbReference type="Pfam" id="PF08281">
    <property type="entry name" value="Sigma70_r4_2"/>
    <property type="match status" value="1"/>
</dbReference>
<evidence type="ECO:0000256" key="5">
    <source>
        <dbReference type="ARBA" id="ARBA00023163"/>
    </source>
</evidence>
<dbReference type="GO" id="GO:0003677">
    <property type="term" value="F:DNA binding"/>
    <property type="evidence" value="ECO:0007669"/>
    <property type="project" value="UniProtKB-KW"/>
</dbReference>
<dbReference type="eggNOG" id="COG1595">
    <property type="taxonomic scope" value="Bacteria"/>
</dbReference>
<evidence type="ECO:0000256" key="1">
    <source>
        <dbReference type="ARBA" id="ARBA00010641"/>
    </source>
</evidence>
<dbReference type="InterPro" id="IPR007627">
    <property type="entry name" value="RNA_pol_sigma70_r2"/>
</dbReference>
<evidence type="ECO:0000256" key="3">
    <source>
        <dbReference type="ARBA" id="ARBA00023082"/>
    </source>
</evidence>
<keyword evidence="4 6" id="KW-0238">DNA-binding</keyword>
<feature type="domain" description="RNA polymerase sigma-70 region 2" evidence="7">
    <location>
        <begin position="25"/>
        <end position="89"/>
    </location>
</feature>
<dbReference type="EMBL" id="CP001707">
    <property type="protein sequence ID" value="ACV26661.1"/>
    <property type="molecule type" value="Genomic_DNA"/>
</dbReference>
<keyword evidence="10" id="KW-1185">Reference proteome</keyword>
<evidence type="ECO:0000256" key="6">
    <source>
        <dbReference type="RuleBase" id="RU000716"/>
    </source>
</evidence>
<evidence type="ECO:0000313" key="10">
    <source>
        <dbReference type="Proteomes" id="UP000001231"/>
    </source>
</evidence>
<keyword evidence="2 6" id="KW-0805">Transcription regulation</keyword>
<dbReference type="GO" id="GO:0016987">
    <property type="term" value="F:sigma factor activity"/>
    <property type="evidence" value="ECO:0007669"/>
    <property type="project" value="UniProtKB-KW"/>
</dbReference>
<dbReference type="STRING" id="523791.Kkor_1242"/>
<name>C7RBL9_KANKD</name>
<dbReference type="InterPro" id="IPR014284">
    <property type="entry name" value="RNA_pol_sigma-70_dom"/>
</dbReference>
<dbReference type="PROSITE" id="PS01063">
    <property type="entry name" value="SIGMA70_ECF"/>
    <property type="match status" value="1"/>
</dbReference>
<dbReference type="NCBIfam" id="TIGR02937">
    <property type="entry name" value="sigma70-ECF"/>
    <property type="match status" value="1"/>
</dbReference>
<evidence type="ECO:0000256" key="4">
    <source>
        <dbReference type="ARBA" id="ARBA00023125"/>
    </source>
</evidence>
<dbReference type="InterPro" id="IPR000838">
    <property type="entry name" value="RNA_pol_sigma70_ECF_CS"/>
</dbReference>
<dbReference type="HOGENOM" id="CLU_047691_3_0_6"/>
<dbReference type="InterPro" id="IPR013325">
    <property type="entry name" value="RNA_pol_sigma_r2"/>
</dbReference>
<dbReference type="SUPFAM" id="SSF88659">
    <property type="entry name" value="Sigma3 and sigma4 domains of RNA polymerase sigma factors"/>
    <property type="match status" value="1"/>
</dbReference>
<dbReference type="InParanoid" id="C7RBL9"/>
<dbReference type="Pfam" id="PF04542">
    <property type="entry name" value="Sigma70_r2"/>
    <property type="match status" value="1"/>
</dbReference>
<dbReference type="Gene3D" id="1.10.10.10">
    <property type="entry name" value="Winged helix-like DNA-binding domain superfamily/Winged helix DNA-binding domain"/>
    <property type="match status" value="1"/>
</dbReference>
<evidence type="ECO:0000259" key="7">
    <source>
        <dbReference type="Pfam" id="PF04542"/>
    </source>
</evidence>
<organism evidence="9 10">
    <name type="scientific">Kangiella koreensis (strain DSM 16069 / JCM 12317 / KCTC 12182 / SW-125)</name>
    <dbReference type="NCBI Taxonomy" id="523791"/>
    <lineage>
        <taxon>Bacteria</taxon>
        <taxon>Pseudomonadati</taxon>
        <taxon>Pseudomonadota</taxon>
        <taxon>Gammaproteobacteria</taxon>
        <taxon>Kangiellales</taxon>
        <taxon>Kangiellaceae</taxon>
        <taxon>Kangiella</taxon>
    </lineage>
</organism>
<keyword evidence="3 6" id="KW-0731">Sigma factor</keyword>
<dbReference type="SUPFAM" id="SSF88946">
    <property type="entry name" value="Sigma2 domain of RNA polymerase sigma factors"/>
    <property type="match status" value="1"/>
</dbReference>
<dbReference type="InterPro" id="IPR039425">
    <property type="entry name" value="RNA_pol_sigma-70-like"/>
</dbReference>
<gene>
    <name evidence="9" type="ordered locus">Kkor_1242</name>
</gene>
<protein>
    <recommendedName>
        <fullName evidence="6">RNA polymerase sigma factor</fullName>
    </recommendedName>
</protein>